<protein>
    <recommendedName>
        <fullName evidence="7 8">Peptidyl-tRNA hydrolase</fullName>
        <shortName evidence="8">Pth</shortName>
        <ecNumber evidence="1 8">3.1.1.29</ecNumber>
    </recommendedName>
</protein>
<dbReference type="PROSITE" id="PS01195">
    <property type="entry name" value="PEPT_TRNA_HYDROL_1"/>
    <property type="match status" value="1"/>
</dbReference>
<evidence type="ECO:0000256" key="4">
    <source>
        <dbReference type="ARBA" id="ARBA00022884"/>
    </source>
</evidence>
<evidence type="ECO:0000256" key="9">
    <source>
        <dbReference type="RuleBase" id="RU000673"/>
    </source>
</evidence>
<dbReference type="Pfam" id="PF01195">
    <property type="entry name" value="Pept_tRNA_hydro"/>
    <property type="match status" value="1"/>
</dbReference>
<dbReference type="InterPro" id="IPR036416">
    <property type="entry name" value="Pept_tRNA_hydro_sf"/>
</dbReference>
<gene>
    <name evidence="8" type="primary">pth</name>
    <name evidence="11" type="ORF">SAMN06265361_107144</name>
</gene>
<comment type="catalytic activity">
    <reaction evidence="6 8 9">
        <text>an N-acyl-L-alpha-aminoacyl-tRNA + H2O = an N-acyl-L-amino acid + a tRNA + H(+)</text>
        <dbReference type="Rhea" id="RHEA:54448"/>
        <dbReference type="Rhea" id="RHEA-COMP:10123"/>
        <dbReference type="Rhea" id="RHEA-COMP:13883"/>
        <dbReference type="ChEBI" id="CHEBI:15377"/>
        <dbReference type="ChEBI" id="CHEBI:15378"/>
        <dbReference type="ChEBI" id="CHEBI:59874"/>
        <dbReference type="ChEBI" id="CHEBI:78442"/>
        <dbReference type="ChEBI" id="CHEBI:138191"/>
        <dbReference type="EC" id="3.1.1.29"/>
    </reaction>
</comment>
<evidence type="ECO:0000256" key="1">
    <source>
        <dbReference type="ARBA" id="ARBA00013260"/>
    </source>
</evidence>
<dbReference type="GO" id="GO:0004045">
    <property type="term" value="F:peptidyl-tRNA hydrolase activity"/>
    <property type="evidence" value="ECO:0007669"/>
    <property type="project" value="UniProtKB-UniRule"/>
</dbReference>
<evidence type="ECO:0000256" key="5">
    <source>
        <dbReference type="ARBA" id="ARBA00038063"/>
    </source>
</evidence>
<dbReference type="GO" id="GO:0072344">
    <property type="term" value="P:rescue of stalled ribosome"/>
    <property type="evidence" value="ECO:0007669"/>
    <property type="project" value="UniProtKB-UniRule"/>
</dbReference>
<dbReference type="InterPro" id="IPR018171">
    <property type="entry name" value="Pept_tRNA_hydro_CS"/>
</dbReference>
<feature type="binding site" evidence="8">
    <location>
        <position position="112"/>
    </location>
    <ligand>
        <name>tRNA</name>
        <dbReference type="ChEBI" id="CHEBI:17843"/>
    </ligand>
</feature>
<feature type="binding site" evidence="8">
    <location>
        <position position="64"/>
    </location>
    <ligand>
        <name>tRNA</name>
        <dbReference type="ChEBI" id="CHEBI:17843"/>
    </ligand>
</feature>
<feature type="binding site" evidence="8">
    <location>
        <position position="14"/>
    </location>
    <ligand>
        <name>tRNA</name>
        <dbReference type="ChEBI" id="CHEBI:17843"/>
    </ligand>
</feature>
<sequence>MKLIVGLGNPGIKYAQTRHNIGFWVIDRLSDEWGIPVNKEKWKAEVGEGIVRGEKVILMKPLTYMNLSGEAVRPAMDWLKADLDELVVVYDDLDLPPGQIRLRLKGSSGGHNGMKSLIQHLGTDQFKRIKIGIGRPQGRMSVPDYVLSPFHKSDLELMADAVERSASAINCWLDKTFLEAMNRYNTKPGK</sequence>
<dbReference type="EC" id="3.1.1.29" evidence="1 8"/>
<name>A0AA45WRM9_9BACL</name>
<proteinExistence type="inferred from homology"/>
<dbReference type="NCBIfam" id="TIGR00447">
    <property type="entry name" value="pth"/>
    <property type="match status" value="1"/>
</dbReference>
<dbReference type="FunFam" id="3.40.50.1470:FF:000001">
    <property type="entry name" value="Peptidyl-tRNA hydrolase"/>
    <property type="match status" value="1"/>
</dbReference>
<evidence type="ECO:0000256" key="6">
    <source>
        <dbReference type="ARBA" id="ARBA00048707"/>
    </source>
</evidence>
<dbReference type="Gene3D" id="3.40.50.1470">
    <property type="entry name" value="Peptidyl-tRNA hydrolase"/>
    <property type="match status" value="1"/>
</dbReference>
<comment type="caution">
    <text evidence="11">The sequence shown here is derived from an EMBL/GenBank/DDBJ whole genome shotgun (WGS) entry which is preliminary data.</text>
</comment>
<dbReference type="RefSeq" id="WP_284724561.1">
    <property type="nucleotide sequence ID" value="NZ_FXTU01000007.1"/>
</dbReference>
<dbReference type="PROSITE" id="PS01196">
    <property type="entry name" value="PEPT_TRNA_HYDROL_2"/>
    <property type="match status" value="1"/>
</dbReference>
<comment type="subunit">
    <text evidence="8">Monomer.</text>
</comment>
<dbReference type="SUPFAM" id="SSF53178">
    <property type="entry name" value="Peptidyl-tRNA hydrolase-like"/>
    <property type="match status" value="1"/>
</dbReference>
<dbReference type="EMBL" id="FXTU01000007">
    <property type="protein sequence ID" value="SMP30912.1"/>
    <property type="molecule type" value="Genomic_DNA"/>
</dbReference>
<keyword evidence="8" id="KW-0963">Cytoplasm</keyword>
<dbReference type="GO" id="GO:0000049">
    <property type="term" value="F:tRNA binding"/>
    <property type="evidence" value="ECO:0007669"/>
    <property type="project" value="UniProtKB-UniRule"/>
</dbReference>
<feature type="site" description="Stabilizes the basic form of H active site to accept a proton" evidence="8">
    <location>
        <position position="91"/>
    </location>
</feature>
<keyword evidence="12" id="KW-1185">Reference proteome</keyword>
<comment type="subcellular location">
    <subcellularLocation>
        <location evidence="8">Cytoplasm</location>
    </subcellularLocation>
</comment>
<dbReference type="CDD" id="cd00462">
    <property type="entry name" value="PTH"/>
    <property type="match status" value="1"/>
</dbReference>
<accession>A0AA45WRM9</accession>
<organism evidence="11 12">
    <name type="scientific">Laceyella tengchongensis</name>
    <dbReference type="NCBI Taxonomy" id="574699"/>
    <lineage>
        <taxon>Bacteria</taxon>
        <taxon>Bacillati</taxon>
        <taxon>Bacillota</taxon>
        <taxon>Bacilli</taxon>
        <taxon>Bacillales</taxon>
        <taxon>Thermoactinomycetaceae</taxon>
        <taxon>Laceyella</taxon>
    </lineage>
</organism>
<evidence type="ECO:0000256" key="7">
    <source>
        <dbReference type="ARBA" id="ARBA00050038"/>
    </source>
</evidence>
<dbReference type="AlphaFoldDB" id="A0AA45WRM9"/>
<comment type="function">
    <text evidence="8">Catalyzes the release of premature peptidyl moieties from peptidyl-tRNA molecules trapped in stalled 50S ribosomal subunits, and thus maintains levels of free tRNAs and 50S ribosomes.</text>
</comment>
<dbReference type="PANTHER" id="PTHR17224">
    <property type="entry name" value="PEPTIDYL-TRNA HYDROLASE"/>
    <property type="match status" value="1"/>
</dbReference>
<feature type="active site" description="Proton acceptor" evidence="8">
    <location>
        <position position="19"/>
    </location>
</feature>
<feature type="site" description="Discriminates between blocked and unblocked aminoacyl-tRNA" evidence="8">
    <location>
        <position position="9"/>
    </location>
</feature>
<keyword evidence="2 8" id="KW-0820">tRNA-binding</keyword>
<comment type="function">
    <text evidence="8">Hydrolyzes ribosome-free peptidyl-tRNAs (with 1 or more amino acids incorporated), which drop off the ribosome during protein synthesis, or as a result of ribosome stalling.</text>
</comment>
<evidence type="ECO:0000313" key="11">
    <source>
        <dbReference type="EMBL" id="SMP30912.1"/>
    </source>
</evidence>
<reference evidence="11" key="1">
    <citation type="submission" date="2017-05" db="EMBL/GenBank/DDBJ databases">
        <authorList>
            <person name="Varghese N."/>
            <person name="Submissions S."/>
        </authorList>
    </citation>
    <scope>NUCLEOTIDE SEQUENCE</scope>
    <source>
        <strain evidence="11">DSM 45262</strain>
    </source>
</reference>
<keyword evidence="4 8" id="KW-0694">RNA-binding</keyword>
<evidence type="ECO:0000256" key="10">
    <source>
        <dbReference type="RuleBase" id="RU004320"/>
    </source>
</evidence>
<dbReference type="Proteomes" id="UP001157946">
    <property type="component" value="Unassembled WGS sequence"/>
</dbReference>
<evidence type="ECO:0000256" key="8">
    <source>
        <dbReference type="HAMAP-Rule" id="MF_00083"/>
    </source>
</evidence>
<keyword evidence="3 8" id="KW-0378">Hydrolase</keyword>
<dbReference type="GO" id="GO:0006515">
    <property type="term" value="P:protein quality control for misfolded or incompletely synthesized proteins"/>
    <property type="evidence" value="ECO:0007669"/>
    <property type="project" value="UniProtKB-UniRule"/>
</dbReference>
<evidence type="ECO:0000256" key="3">
    <source>
        <dbReference type="ARBA" id="ARBA00022801"/>
    </source>
</evidence>
<dbReference type="HAMAP" id="MF_00083">
    <property type="entry name" value="Pept_tRNA_hydro_bact"/>
    <property type="match status" value="1"/>
</dbReference>
<dbReference type="PANTHER" id="PTHR17224:SF1">
    <property type="entry name" value="PEPTIDYL-TRNA HYDROLASE"/>
    <property type="match status" value="1"/>
</dbReference>
<comment type="similarity">
    <text evidence="5 8 10">Belongs to the PTH family.</text>
</comment>
<dbReference type="InterPro" id="IPR001328">
    <property type="entry name" value="Pept_tRNA_hydro"/>
</dbReference>
<dbReference type="GO" id="GO:0005737">
    <property type="term" value="C:cytoplasm"/>
    <property type="evidence" value="ECO:0007669"/>
    <property type="project" value="UniProtKB-SubCell"/>
</dbReference>
<feature type="binding site" evidence="8">
    <location>
        <position position="66"/>
    </location>
    <ligand>
        <name>tRNA</name>
        <dbReference type="ChEBI" id="CHEBI:17843"/>
    </ligand>
</feature>
<evidence type="ECO:0000313" key="12">
    <source>
        <dbReference type="Proteomes" id="UP001157946"/>
    </source>
</evidence>
<evidence type="ECO:0000256" key="2">
    <source>
        <dbReference type="ARBA" id="ARBA00022555"/>
    </source>
</evidence>